<proteinExistence type="predicted"/>
<keyword evidence="8" id="KW-1185">Reference proteome</keyword>
<reference evidence="7 8" key="1">
    <citation type="submission" date="2016-10" db="EMBL/GenBank/DDBJ databases">
        <authorList>
            <person name="Varghese N."/>
            <person name="Submissions S."/>
        </authorList>
    </citation>
    <scope>NUCLEOTIDE SEQUENCE [LARGE SCALE GENOMIC DNA]</scope>
    <source>
        <strain evidence="7 8">CGMCC 1.8499</strain>
    </source>
</reference>
<evidence type="ECO:0000313" key="7">
    <source>
        <dbReference type="EMBL" id="SFU01877.1"/>
    </source>
</evidence>
<evidence type="ECO:0000256" key="1">
    <source>
        <dbReference type="ARBA" id="ARBA00022737"/>
    </source>
</evidence>
<feature type="region of interest" description="Disordered" evidence="3">
    <location>
        <begin position="137"/>
        <end position="159"/>
    </location>
</feature>
<sequence length="159" mass="17522">MKLPDQKSFLFSVILAVLGFVIVKFAFSSLALDPALLFGAGLLIGALVIAALSSTASEEAEVKTKTLYVGNLPYRANEGVVRALFEEQGKVFNVRLLKDKNTGKRRGFGFVEMAEADADNAINQLNDSEFQQRTLKVREAKQKQENESNSFREESDQSA</sequence>
<keyword evidence="4" id="KW-0472">Membrane</keyword>
<feature type="domain" description="RRM" evidence="5">
    <location>
        <begin position="65"/>
        <end position="142"/>
    </location>
</feature>
<feature type="transmembrane region" description="Helical" evidence="4">
    <location>
        <begin position="36"/>
        <end position="56"/>
    </location>
</feature>
<evidence type="ECO:0000256" key="4">
    <source>
        <dbReference type="SAM" id="Phobius"/>
    </source>
</evidence>
<dbReference type="InterPro" id="IPR000504">
    <property type="entry name" value="RRM_dom"/>
</dbReference>
<dbReference type="Proteomes" id="UP000264605">
    <property type="component" value="Chromosome"/>
</dbReference>
<accession>A0AAD0WBD6</accession>
<evidence type="ECO:0000313" key="9">
    <source>
        <dbReference type="Proteomes" id="UP000264605"/>
    </source>
</evidence>
<evidence type="ECO:0000256" key="3">
    <source>
        <dbReference type="SAM" id="MobiDB-lite"/>
    </source>
</evidence>
<organism evidence="6 9">
    <name type="scientific">Pseudoalteromonas lipolytica</name>
    <dbReference type="NCBI Taxonomy" id="570156"/>
    <lineage>
        <taxon>Bacteria</taxon>
        <taxon>Pseudomonadati</taxon>
        <taxon>Pseudomonadota</taxon>
        <taxon>Gammaproteobacteria</taxon>
        <taxon>Alteromonadales</taxon>
        <taxon>Pseudoalteromonadaceae</taxon>
        <taxon>Pseudoalteromonas</taxon>
    </lineage>
</organism>
<dbReference type="InterPro" id="IPR012677">
    <property type="entry name" value="Nucleotide-bd_a/b_plait_sf"/>
</dbReference>
<dbReference type="RefSeq" id="WP_036974477.1">
    <property type="nucleotide sequence ID" value="NZ_CP032090.1"/>
</dbReference>
<keyword evidence="2" id="KW-0694">RNA-binding</keyword>
<gene>
    <name evidence="6" type="ORF">D0907_01825</name>
    <name evidence="7" type="ORF">SAMN04487854_1291</name>
</gene>
<dbReference type="SUPFAM" id="SSF54928">
    <property type="entry name" value="RNA-binding domain, RBD"/>
    <property type="match status" value="1"/>
</dbReference>
<dbReference type="AlphaFoldDB" id="A0AAD0WBD6"/>
<feature type="transmembrane region" description="Helical" evidence="4">
    <location>
        <begin position="9"/>
        <end position="30"/>
    </location>
</feature>
<keyword evidence="4" id="KW-1133">Transmembrane helix</keyword>
<dbReference type="Pfam" id="PF00076">
    <property type="entry name" value="RRM_1"/>
    <property type="match status" value="1"/>
</dbReference>
<evidence type="ECO:0000259" key="5">
    <source>
        <dbReference type="PROSITE" id="PS50102"/>
    </source>
</evidence>
<dbReference type="GO" id="GO:0003723">
    <property type="term" value="F:RNA binding"/>
    <property type="evidence" value="ECO:0007669"/>
    <property type="project" value="UniProtKB-KW"/>
</dbReference>
<protein>
    <submittedName>
        <fullName evidence="7">RNA recognition motif. (A.k.a. RRM, RBD, or RNP domain)</fullName>
    </submittedName>
    <submittedName>
        <fullName evidence="6">RNA-binding protein</fullName>
    </submittedName>
</protein>
<dbReference type="PROSITE" id="PS50102">
    <property type="entry name" value="RRM"/>
    <property type="match status" value="1"/>
</dbReference>
<keyword evidence="1" id="KW-0677">Repeat</keyword>
<dbReference type="EMBL" id="CP032090">
    <property type="protein sequence ID" value="AXV64104.1"/>
    <property type="molecule type" value="Genomic_DNA"/>
</dbReference>
<dbReference type="Proteomes" id="UP000183805">
    <property type="component" value="Unassembled WGS sequence"/>
</dbReference>
<dbReference type="Gene3D" id="3.30.70.330">
    <property type="match status" value="1"/>
</dbReference>
<dbReference type="KEGG" id="pdj:D0907_01825"/>
<dbReference type="EMBL" id="FPAZ01000029">
    <property type="protein sequence ID" value="SFU01877.1"/>
    <property type="molecule type" value="Genomic_DNA"/>
</dbReference>
<evidence type="ECO:0000256" key="2">
    <source>
        <dbReference type="ARBA" id="ARBA00022884"/>
    </source>
</evidence>
<name>A0AAD0WBD6_9GAMM</name>
<reference evidence="6 9" key="2">
    <citation type="submission" date="2018-08" db="EMBL/GenBank/DDBJ databases">
        <title>Draft genome sequence of Pseudoalteromonas donghaensis HJ51.</title>
        <authorList>
            <person name="Oh J."/>
            <person name="Roh D."/>
        </authorList>
    </citation>
    <scope>NUCLEOTIDE SEQUENCE [LARGE SCALE GENOMIC DNA]</scope>
    <source>
        <strain evidence="6 9">HJ51</strain>
    </source>
</reference>
<dbReference type="InterPro" id="IPR035979">
    <property type="entry name" value="RBD_domain_sf"/>
</dbReference>
<dbReference type="SMART" id="SM00360">
    <property type="entry name" value="RRM"/>
    <property type="match status" value="1"/>
</dbReference>
<keyword evidence="4" id="KW-0812">Transmembrane</keyword>
<evidence type="ECO:0000313" key="6">
    <source>
        <dbReference type="EMBL" id="AXV64104.1"/>
    </source>
</evidence>
<dbReference type="PANTHER" id="PTHR23236:SF119">
    <property type="entry name" value="NUCLEAR RNA-BINDING PROTEIN SART-3"/>
    <property type="match status" value="1"/>
</dbReference>
<dbReference type="GeneID" id="99504177"/>
<dbReference type="PANTHER" id="PTHR23236">
    <property type="entry name" value="EUKARYOTIC TRANSLATION INITIATION FACTOR 4B/4H"/>
    <property type="match status" value="1"/>
</dbReference>
<evidence type="ECO:0000313" key="8">
    <source>
        <dbReference type="Proteomes" id="UP000183805"/>
    </source>
</evidence>